<dbReference type="OrthoDB" id="8004493at2"/>
<accession>A0A3S5CY88</accession>
<evidence type="ECO:0000256" key="1">
    <source>
        <dbReference type="SAM" id="MobiDB-lite"/>
    </source>
</evidence>
<evidence type="ECO:0000313" key="3">
    <source>
        <dbReference type="Proteomes" id="UP000289200"/>
    </source>
</evidence>
<proteinExistence type="predicted"/>
<reference evidence="3" key="1">
    <citation type="submission" date="2018-10" db="EMBL/GenBank/DDBJ databases">
        <authorList>
            <person name="Peiro R."/>
            <person name="Begona"/>
            <person name="Cbmso G."/>
            <person name="Lopez M."/>
            <person name="Gonzalez S."/>
            <person name="Sacristan E."/>
            <person name="Castillo E."/>
        </authorList>
    </citation>
    <scope>NUCLEOTIDE SEQUENCE [LARGE SCALE GENOMIC DNA]</scope>
</reference>
<protein>
    <submittedName>
        <fullName evidence="2">Uncharacterized protein</fullName>
    </submittedName>
</protein>
<dbReference type="Proteomes" id="UP000289200">
    <property type="component" value="Unassembled WGS sequence"/>
</dbReference>
<comment type="caution">
    <text evidence="2">The sequence shown here is derived from an EMBL/GenBank/DDBJ whole genome shotgun (WGS) entry which is preliminary data.</text>
</comment>
<evidence type="ECO:0000313" key="2">
    <source>
        <dbReference type="EMBL" id="VCU08143.1"/>
    </source>
</evidence>
<name>A0A3S5CY88_9BRAD</name>
<sequence length="93" mass="9876">MTDRDPDAHSIPDSDPQAARMPEVLRLSTALAEQMLASQIMGRSISGDQLAALVGAARLLQHNNVPWPPLVHEVVQELADRMDAAGPQADGAA</sequence>
<feature type="compositionally biased region" description="Basic and acidic residues" evidence="1">
    <location>
        <begin position="1"/>
        <end position="12"/>
    </location>
</feature>
<gene>
    <name evidence="2" type="ORF">RHODGE_RHODGE_01204</name>
</gene>
<feature type="region of interest" description="Disordered" evidence="1">
    <location>
        <begin position="1"/>
        <end position="22"/>
    </location>
</feature>
<organism evidence="2 3">
    <name type="scientific">Rhodoplanes serenus</name>
    <dbReference type="NCBI Taxonomy" id="200615"/>
    <lineage>
        <taxon>Bacteria</taxon>
        <taxon>Pseudomonadati</taxon>
        <taxon>Pseudomonadota</taxon>
        <taxon>Alphaproteobacteria</taxon>
        <taxon>Hyphomicrobiales</taxon>
        <taxon>Nitrobacteraceae</taxon>
        <taxon>Rhodoplanes</taxon>
    </lineage>
</organism>
<dbReference type="EMBL" id="UWOC01000102">
    <property type="protein sequence ID" value="VCU08143.1"/>
    <property type="molecule type" value="Genomic_DNA"/>
</dbReference>
<dbReference type="AlphaFoldDB" id="A0A3S5CY88"/>
<keyword evidence="3" id="KW-1185">Reference proteome</keyword>